<dbReference type="InterPro" id="IPR050834">
    <property type="entry name" value="Glycosyltransf_2"/>
</dbReference>
<feature type="transmembrane region" description="Helical" evidence="1">
    <location>
        <begin position="262"/>
        <end position="280"/>
    </location>
</feature>
<dbReference type="OrthoDB" id="9069044at2"/>
<feature type="domain" description="Glycosyltransferase 2-like" evidence="2">
    <location>
        <begin position="6"/>
        <end position="163"/>
    </location>
</feature>
<dbReference type="RefSeq" id="WP_115591492.1">
    <property type="nucleotide sequence ID" value="NZ_QRHA01000001.1"/>
</dbReference>
<feature type="transmembrane region" description="Helical" evidence="1">
    <location>
        <begin position="236"/>
        <end position="256"/>
    </location>
</feature>
<dbReference type="EMBL" id="QRHA01000001">
    <property type="protein sequence ID" value="RDV29202.1"/>
    <property type="molecule type" value="Genomic_DNA"/>
</dbReference>
<evidence type="ECO:0000256" key="1">
    <source>
        <dbReference type="SAM" id="Phobius"/>
    </source>
</evidence>
<evidence type="ECO:0000313" key="3">
    <source>
        <dbReference type="EMBL" id="RDV29202.1"/>
    </source>
</evidence>
<keyword evidence="4" id="KW-1185">Reference proteome</keyword>
<gene>
    <name evidence="3" type="ORF">DXV75_01710</name>
</gene>
<dbReference type="AlphaFoldDB" id="A0A3D8MEM1"/>
<comment type="caution">
    <text evidence="3">The sequence shown here is derived from an EMBL/GenBank/DDBJ whole genome shotgun (WGS) entry which is preliminary data.</text>
</comment>
<reference evidence="4" key="1">
    <citation type="submission" date="2018-08" db="EMBL/GenBank/DDBJ databases">
        <authorList>
            <person name="Zhang J."/>
            <person name="Du Z.-J."/>
        </authorList>
    </citation>
    <scope>NUCLEOTIDE SEQUENCE [LARGE SCALE GENOMIC DNA]</scope>
    <source>
        <strain evidence="4">KCTC 52655</strain>
    </source>
</reference>
<keyword evidence="1" id="KW-1133">Transmembrane helix</keyword>
<dbReference type="SUPFAM" id="SSF53448">
    <property type="entry name" value="Nucleotide-diphospho-sugar transferases"/>
    <property type="match status" value="1"/>
</dbReference>
<protein>
    <submittedName>
        <fullName evidence="3">Glycosyltransferase family 2 protein</fullName>
    </submittedName>
</protein>
<proteinExistence type="predicted"/>
<dbReference type="Pfam" id="PF00535">
    <property type="entry name" value="Glycos_transf_2"/>
    <property type="match status" value="1"/>
</dbReference>
<keyword evidence="1" id="KW-0472">Membrane</keyword>
<dbReference type="GO" id="GO:0044010">
    <property type="term" value="P:single-species biofilm formation"/>
    <property type="evidence" value="ECO:0007669"/>
    <property type="project" value="TreeGrafter"/>
</dbReference>
<dbReference type="InterPro" id="IPR001173">
    <property type="entry name" value="Glyco_trans_2-like"/>
</dbReference>
<evidence type="ECO:0000313" key="4">
    <source>
        <dbReference type="Proteomes" id="UP000256561"/>
    </source>
</evidence>
<dbReference type="InterPro" id="IPR029044">
    <property type="entry name" value="Nucleotide-diphossugar_trans"/>
</dbReference>
<accession>A0A3D8MEM1</accession>
<dbReference type="Proteomes" id="UP000256561">
    <property type="component" value="Unassembled WGS sequence"/>
</dbReference>
<dbReference type="GO" id="GO:0016740">
    <property type="term" value="F:transferase activity"/>
    <property type="evidence" value="ECO:0007669"/>
    <property type="project" value="UniProtKB-KW"/>
</dbReference>
<dbReference type="PANTHER" id="PTHR43685:SF2">
    <property type="entry name" value="GLYCOSYLTRANSFERASE 2-LIKE DOMAIN-CONTAINING PROTEIN"/>
    <property type="match status" value="1"/>
</dbReference>
<keyword evidence="1" id="KW-0812">Transmembrane</keyword>
<name>A0A3D8MEM1_9ALTE</name>
<dbReference type="PANTHER" id="PTHR43685">
    <property type="entry name" value="GLYCOSYLTRANSFERASE"/>
    <property type="match status" value="1"/>
</dbReference>
<evidence type="ECO:0000259" key="2">
    <source>
        <dbReference type="Pfam" id="PF00535"/>
    </source>
</evidence>
<organism evidence="3 4">
    <name type="scientific">Alteromonas aestuariivivens</name>
    <dbReference type="NCBI Taxonomy" id="1938339"/>
    <lineage>
        <taxon>Bacteria</taxon>
        <taxon>Pseudomonadati</taxon>
        <taxon>Pseudomonadota</taxon>
        <taxon>Gammaproteobacteria</taxon>
        <taxon>Alteromonadales</taxon>
        <taxon>Alteromonadaceae</taxon>
        <taxon>Alteromonas/Salinimonas group</taxon>
        <taxon>Alteromonas</taxon>
    </lineage>
</organism>
<sequence>MKKLISFVIPHKGREAMLLQTLHSIAAQAFDLEKMEVIVVSQNSEISDELAQLKQQLALTVVFNEPDHTISHSRNLGARQAQGEYLAFLDADVALSANWSETMLGVVSRDDDIVLVSAMQVNGPDAPSLERIRTALSNAELDTEVAFLPGRNLFLHRDTFWKVGGFPEHLLTCEDYYFTDRVNQLGNLFYTSKASYVHLGEDKAFIPMFRKEIWRGQSNLKSLSGRRIPLREWPSFVVPIAVLSCWLLAIICLVISEPGFATLAFVGGILPVIVYALRLTRLARGDVGWPQCISFYLLYFPARAIGTVAGIRQNIGTNSHK</sequence>
<dbReference type="CDD" id="cd00761">
    <property type="entry name" value="Glyco_tranf_GTA_type"/>
    <property type="match status" value="1"/>
</dbReference>
<keyword evidence="3" id="KW-0808">Transferase</keyword>
<dbReference type="Gene3D" id="3.90.550.10">
    <property type="entry name" value="Spore Coat Polysaccharide Biosynthesis Protein SpsA, Chain A"/>
    <property type="match status" value="1"/>
</dbReference>